<gene>
    <name evidence="2" type="ORF">CEXT_66361</name>
</gene>
<feature type="region of interest" description="Disordered" evidence="1">
    <location>
        <begin position="96"/>
        <end position="125"/>
    </location>
</feature>
<proteinExistence type="predicted"/>
<organism evidence="2 3">
    <name type="scientific">Caerostris extrusa</name>
    <name type="common">Bark spider</name>
    <name type="synonym">Caerostris bankana</name>
    <dbReference type="NCBI Taxonomy" id="172846"/>
    <lineage>
        <taxon>Eukaryota</taxon>
        <taxon>Metazoa</taxon>
        <taxon>Ecdysozoa</taxon>
        <taxon>Arthropoda</taxon>
        <taxon>Chelicerata</taxon>
        <taxon>Arachnida</taxon>
        <taxon>Araneae</taxon>
        <taxon>Araneomorphae</taxon>
        <taxon>Entelegynae</taxon>
        <taxon>Araneoidea</taxon>
        <taxon>Araneidae</taxon>
        <taxon>Caerostris</taxon>
    </lineage>
</organism>
<feature type="compositionally biased region" description="Low complexity" evidence="1">
    <location>
        <begin position="96"/>
        <end position="108"/>
    </location>
</feature>
<accession>A0AAV4WHF6</accession>
<comment type="caution">
    <text evidence="2">The sequence shown here is derived from an EMBL/GenBank/DDBJ whole genome shotgun (WGS) entry which is preliminary data.</text>
</comment>
<evidence type="ECO:0000256" key="1">
    <source>
        <dbReference type="SAM" id="MobiDB-lite"/>
    </source>
</evidence>
<dbReference type="AlphaFoldDB" id="A0AAV4WHF6"/>
<sequence length="135" mass="14791">MRLTDLCILHSTESFGNRKPAIIGWTMLTDYTLLEGRVRERKKGVEPVAVGFFRRNSTLRKCGFFKFNYAKHSTDGALFQWPSCASRISRYSAMMSARGGSSTGSGHSDAGGGGGWGGSARKSDEVLRKARLSFS</sequence>
<dbReference type="EMBL" id="BPLR01016134">
    <property type="protein sequence ID" value="GIY81485.1"/>
    <property type="molecule type" value="Genomic_DNA"/>
</dbReference>
<name>A0AAV4WHF6_CAEEX</name>
<evidence type="ECO:0000313" key="2">
    <source>
        <dbReference type="EMBL" id="GIY81485.1"/>
    </source>
</evidence>
<protein>
    <submittedName>
        <fullName evidence="2">Uncharacterized protein</fullName>
    </submittedName>
</protein>
<feature type="compositionally biased region" description="Gly residues" evidence="1">
    <location>
        <begin position="109"/>
        <end position="118"/>
    </location>
</feature>
<dbReference type="Proteomes" id="UP001054945">
    <property type="component" value="Unassembled WGS sequence"/>
</dbReference>
<reference evidence="2 3" key="1">
    <citation type="submission" date="2021-06" db="EMBL/GenBank/DDBJ databases">
        <title>Caerostris extrusa draft genome.</title>
        <authorList>
            <person name="Kono N."/>
            <person name="Arakawa K."/>
        </authorList>
    </citation>
    <scope>NUCLEOTIDE SEQUENCE [LARGE SCALE GENOMIC DNA]</scope>
</reference>
<keyword evidence="3" id="KW-1185">Reference proteome</keyword>
<evidence type="ECO:0000313" key="3">
    <source>
        <dbReference type="Proteomes" id="UP001054945"/>
    </source>
</evidence>